<dbReference type="GO" id="GO:0031515">
    <property type="term" value="C:tRNA (m1A) methyltransferase complex"/>
    <property type="evidence" value="ECO:0007669"/>
    <property type="project" value="InterPro"/>
</dbReference>
<keyword evidence="4" id="KW-0819">tRNA processing</keyword>
<comment type="caution">
    <text evidence="8">The sequence shown here is derived from an EMBL/GenBank/DDBJ whole genome shotgun (WGS) entry which is preliminary data.</text>
</comment>
<evidence type="ECO:0000256" key="5">
    <source>
        <dbReference type="ARBA" id="ARBA00023242"/>
    </source>
</evidence>
<dbReference type="PANTHER" id="PTHR12945">
    <property type="entry name" value="TRANSLATION INITIATION FACTOR EIF3-RELATED"/>
    <property type="match status" value="1"/>
</dbReference>
<keyword evidence="9" id="KW-1185">Reference proteome</keyword>
<dbReference type="Pfam" id="PF04189">
    <property type="entry name" value="Gcd10p"/>
    <property type="match status" value="1"/>
</dbReference>
<feature type="compositionally biased region" description="Basic and acidic residues" evidence="7">
    <location>
        <begin position="276"/>
        <end position="289"/>
    </location>
</feature>
<dbReference type="AlphaFoldDB" id="A0AAD8ADY9"/>
<protein>
    <recommendedName>
        <fullName evidence="3">tRNA (adenine(58)-N(1))-methyltransferase non-catalytic subunit TRM6</fullName>
    </recommendedName>
    <alternativeName>
        <fullName evidence="6">tRNA(m1A58)-methyltransferase subunit TRM6</fullName>
    </alternativeName>
</protein>
<gene>
    <name evidence="8" type="ORF">L9F63_012092</name>
</gene>
<dbReference type="PANTHER" id="PTHR12945:SF0">
    <property type="entry name" value="TRNA (ADENINE(58)-N(1))-METHYLTRANSFERASE NON-CATALYTIC SUBUNIT TRM6"/>
    <property type="match status" value="1"/>
</dbReference>
<evidence type="ECO:0000256" key="7">
    <source>
        <dbReference type="SAM" id="MobiDB-lite"/>
    </source>
</evidence>
<evidence type="ECO:0000256" key="6">
    <source>
        <dbReference type="ARBA" id="ARBA00032319"/>
    </source>
</evidence>
<dbReference type="GO" id="GO:0005634">
    <property type="term" value="C:nucleus"/>
    <property type="evidence" value="ECO:0007669"/>
    <property type="project" value="UniProtKB-SubCell"/>
</dbReference>
<dbReference type="Proteomes" id="UP001233999">
    <property type="component" value="Unassembled WGS sequence"/>
</dbReference>
<proteinExistence type="inferred from homology"/>
<evidence type="ECO:0000256" key="4">
    <source>
        <dbReference type="ARBA" id="ARBA00022694"/>
    </source>
</evidence>
<comment type="subcellular location">
    <subcellularLocation>
        <location evidence="1">Nucleus</location>
    </subcellularLocation>
</comment>
<name>A0AAD8ADY9_DIPPU</name>
<evidence type="ECO:0000313" key="9">
    <source>
        <dbReference type="Proteomes" id="UP001233999"/>
    </source>
</evidence>
<evidence type="ECO:0000256" key="3">
    <source>
        <dbReference type="ARBA" id="ARBA00021704"/>
    </source>
</evidence>
<accession>A0AAD8ADY9</accession>
<reference evidence="8" key="2">
    <citation type="submission" date="2023-05" db="EMBL/GenBank/DDBJ databases">
        <authorList>
            <person name="Fouks B."/>
        </authorList>
    </citation>
    <scope>NUCLEOTIDE SEQUENCE</scope>
    <source>
        <strain evidence="8">Stay&amp;Tobe</strain>
        <tissue evidence="8">Testes</tissue>
    </source>
</reference>
<sequence length="472" mass="53826">MADNFVKVGDFVVVQRQSYTKLYRVSSKECLLGKDQIDMGAIIDRPVWTTYKMIPKKHGKRSFYLEECNNTESLSEQLLKNVTSGADNRNIFDDGSSQLLSTEEIVELRTSGLSGQEIVGQLIENSKTFQNKTEYSQEKYLKKKEKKYFEYVTIRWPTIRLISDIMYRVDPTKIMGLRMDALAQILTTIGLHSNGTYMIYESGCQALVVAGMLSQISEGGHLIHVHPGNFAQRNAVNAMNFSSNQLSHLIQVNIYSLLRKLWQGNSSKESNGVVKSETDEKEDKAENENSVKQQEQVQDEKSKILSCNYDIDMEEQIDDSFEEAMDDDEANVQNKSEDNSNSKKRKHPDDCETVSKMPRWEQETEKAVDILKSRKVDGLVIVSREHPANILTALMPYLDLSRPFVVYCMWREPLLELSVQLKSKHDTVSLRLTETWMRKHQVLPSRTHPDILTSGGSGYILSGILVDNGSKR</sequence>
<dbReference type="InterPro" id="IPR017423">
    <property type="entry name" value="TRM6"/>
</dbReference>
<feature type="region of interest" description="Disordered" evidence="7">
    <location>
        <begin position="267"/>
        <end position="299"/>
    </location>
</feature>
<dbReference type="EMBL" id="JASPKZ010001957">
    <property type="protein sequence ID" value="KAJ9596836.1"/>
    <property type="molecule type" value="Genomic_DNA"/>
</dbReference>
<evidence type="ECO:0000256" key="1">
    <source>
        <dbReference type="ARBA" id="ARBA00004123"/>
    </source>
</evidence>
<feature type="region of interest" description="Disordered" evidence="7">
    <location>
        <begin position="327"/>
        <end position="352"/>
    </location>
</feature>
<evidence type="ECO:0000256" key="2">
    <source>
        <dbReference type="ARBA" id="ARBA00008320"/>
    </source>
</evidence>
<keyword evidence="5" id="KW-0539">Nucleus</keyword>
<organism evidence="8 9">
    <name type="scientific">Diploptera punctata</name>
    <name type="common">Pacific beetle cockroach</name>
    <dbReference type="NCBI Taxonomy" id="6984"/>
    <lineage>
        <taxon>Eukaryota</taxon>
        <taxon>Metazoa</taxon>
        <taxon>Ecdysozoa</taxon>
        <taxon>Arthropoda</taxon>
        <taxon>Hexapoda</taxon>
        <taxon>Insecta</taxon>
        <taxon>Pterygota</taxon>
        <taxon>Neoptera</taxon>
        <taxon>Polyneoptera</taxon>
        <taxon>Dictyoptera</taxon>
        <taxon>Blattodea</taxon>
        <taxon>Blaberoidea</taxon>
        <taxon>Blaberidae</taxon>
        <taxon>Diplopterinae</taxon>
        <taxon>Diploptera</taxon>
    </lineage>
</organism>
<evidence type="ECO:0000313" key="8">
    <source>
        <dbReference type="EMBL" id="KAJ9596836.1"/>
    </source>
</evidence>
<reference evidence="8" key="1">
    <citation type="journal article" date="2023" name="IScience">
        <title>Live-bearing cockroach genome reveals convergent evolutionary mechanisms linked to viviparity in insects and beyond.</title>
        <authorList>
            <person name="Fouks B."/>
            <person name="Harrison M.C."/>
            <person name="Mikhailova A.A."/>
            <person name="Marchal E."/>
            <person name="English S."/>
            <person name="Carruthers M."/>
            <person name="Jennings E.C."/>
            <person name="Chiamaka E.L."/>
            <person name="Frigard R.A."/>
            <person name="Pippel M."/>
            <person name="Attardo G.M."/>
            <person name="Benoit J.B."/>
            <person name="Bornberg-Bauer E."/>
            <person name="Tobe S.S."/>
        </authorList>
    </citation>
    <scope>NUCLEOTIDE SEQUENCE</scope>
    <source>
        <strain evidence="8">Stay&amp;Tobe</strain>
    </source>
</reference>
<comment type="similarity">
    <text evidence="2">Belongs to the TRM6/GCD10 family.</text>
</comment>
<dbReference type="GO" id="GO:0030488">
    <property type="term" value="P:tRNA methylation"/>
    <property type="evidence" value="ECO:0007669"/>
    <property type="project" value="InterPro"/>
</dbReference>